<dbReference type="OrthoDB" id="797376at2"/>
<dbReference type="SUPFAM" id="SSF54928">
    <property type="entry name" value="RNA-binding domain, RBD"/>
    <property type="match status" value="1"/>
</dbReference>
<dbReference type="InterPro" id="IPR052462">
    <property type="entry name" value="SLIRP/GR-RBP-like"/>
</dbReference>
<evidence type="ECO:0000313" key="4">
    <source>
        <dbReference type="Proteomes" id="UP000318733"/>
    </source>
</evidence>
<dbReference type="GO" id="GO:0003723">
    <property type="term" value="F:RNA binding"/>
    <property type="evidence" value="ECO:0007669"/>
    <property type="project" value="UniProtKB-KW"/>
</dbReference>
<dbReference type="Pfam" id="PF00076">
    <property type="entry name" value="RRM_1"/>
    <property type="match status" value="1"/>
</dbReference>
<reference evidence="3 4" key="1">
    <citation type="submission" date="2019-07" db="EMBL/GenBank/DDBJ databases">
        <authorList>
            <person name="Huq M.A."/>
        </authorList>
    </citation>
    <scope>NUCLEOTIDE SEQUENCE [LARGE SCALE GENOMIC DNA]</scope>
    <source>
        <strain evidence="3 4">MAH-19</strain>
    </source>
</reference>
<name>A0A556MMB9_9SPHI</name>
<dbReference type="Gene3D" id="3.30.70.330">
    <property type="match status" value="1"/>
</dbReference>
<dbReference type="InterPro" id="IPR000504">
    <property type="entry name" value="RRM_dom"/>
</dbReference>
<dbReference type="Proteomes" id="UP000318733">
    <property type="component" value="Unassembled WGS sequence"/>
</dbReference>
<dbReference type="InterPro" id="IPR012677">
    <property type="entry name" value="Nucleotide-bd_a/b_plait_sf"/>
</dbReference>
<sequence>MAKLFIVGLPKDMEEIALIEMFSLHGTVDTVTIVRDSMSRDSKGYGFVTLLDNAGADRAIAALNGAKIANRTLSVRYAETHSAVQKISPDRLKPKRPRRA</sequence>
<keyword evidence="4" id="KW-1185">Reference proteome</keyword>
<protein>
    <submittedName>
        <fullName evidence="3">RNA-binding protein</fullName>
    </submittedName>
</protein>
<evidence type="ECO:0000259" key="2">
    <source>
        <dbReference type="PROSITE" id="PS50102"/>
    </source>
</evidence>
<comment type="caution">
    <text evidence="3">The sequence shown here is derived from an EMBL/GenBank/DDBJ whole genome shotgun (WGS) entry which is preliminary data.</text>
</comment>
<dbReference type="AlphaFoldDB" id="A0A556MMB9"/>
<evidence type="ECO:0000256" key="1">
    <source>
        <dbReference type="ARBA" id="ARBA00022884"/>
    </source>
</evidence>
<feature type="domain" description="RRM" evidence="2">
    <location>
        <begin position="2"/>
        <end position="80"/>
    </location>
</feature>
<proteinExistence type="predicted"/>
<dbReference type="CDD" id="cd00590">
    <property type="entry name" value="RRM_SF"/>
    <property type="match status" value="1"/>
</dbReference>
<dbReference type="RefSeq" id="WP_144249121.1">
    <property type="nucleotide sequence ID" value="NZ_VLPK01000002.1"/>
</dbReference>
<dbReference type="PROSITE" id="PS50102">
    <property type="entry name" value="RRM"/>
    <property type="match status" value="1"/>
</dbReference>
<organism evidence="3 4">
    <name type="scientific">Mucilaginibacter corticis</name>
    <dbReference type="NCBI Taxonomy" id="2597670"/>
    <lineage>
        <taxon>Bacteria</taxon>
        <taxon>Pseudomonadati</taxon>
        <taxon>Bacteroidota</taxon>
        <taxon>Sphingobacteriia</taxon>
        <taxon>Sphingobacteriales</taxon>
        <taxon>Sphingobacteriaceae</taxon>
        <taxon>Mucilaginibacter</taxon>
    </lineage>
</organism>
<dbReference type="InterPro" id="IPR035979">
    <property type="entry name" value="RBD_domain_sf"/>
</dbReference>
<gene>
    <name evidence="3" type="ORF">FO440_15255</name>
</gene>
<dbReference type="EMBL" id="VLPK01000002">
    <property type="protein sequence ID" value="TSJ41084.1"/>
    <property type="molecule type" value="Genomic_DNA"/>
</dbReference>
<evidence type="ECO:0000313" key="3">
    <source>
        <dbReference type="EMBL" id="TSJ41084.1"/>
    </source>
</evidence>
<dbReference type="PANTHER" id="PTHR48027">
    <property type="entry name" value="HETEROGENEOUS NUCLEAR RIBONUCLEOPROTEIN 87F-RELATED"/>
    <property type="match status" value="1"/>
</dbReference>
<dbReference type="SMART" id="SM00360">
    <property type="entry name" value="RRM"/>
    <property type="match status" value="1"/>
</dbReference>
<keyword evidence="1" id="KW-0694">RNA-binding</keyword>
<accession>A0A556MMB9</accession>